<dbReference type="InterPro" id="IPR038635">
    <property type="entry name" value="CCR4-NOT_su2/3/5_C_sf"/>
</dbReference>
<dbReference type="VEuPathDB" id="GiardiaDB:GMRT_12526"/>
<feature type="domain" description="NOT2/NOT3/NOT5 C-terminal" evidence="1">
    <location>
        <begin position="61"/>
        <end position="133"/>
    </location>
</feature>
<reference evidence="2 3" key="1">
    <citation type="submission" date="2019-05" db="EMBL/GenBank/DDBJ databases">
        <title>The compact genome of Giardia muris reveals important steps in the evolution of intestinal protozoan parasites.</title>
        <authorList>
            <person name="Xu F."/>
            <person name="Jimenez-Gonzalez A."/>
            <person name="Einarsson E."/>
            <person name="Astvaldsson A."/>
            <person name="Peirasmaki D."/>
            <person name="Eckmann L."/>
            <person name="Andersson J.O."/>
            <person name="Svard S.G."/>
            <person name="Jerlstrom-Hultqvist J."/>
        </authorList>
    </citation>
    <scope>NUCLEOTIDE SEQUENCE [LARGE SCALE GENOMIC DNA]</scope>
    <source>
        <strain evidence="2 3">Roberts-Thomson</strain>
    </source>
</reference>
<organism evidence="2 3">
    <name type="scientific">Giardia muris</name>
    <dbReference type="NCBI Taxonomy" id="5742"/>
    <lineage>
        <taxon>Eukaryota</taxon>
        <taxon>Metamonada</taxon>
        <taxon>Diplomonadida</taxon>
        <taxon>Hexamitidae</taxon>
        <taxon>Giardiinae</taxon>
        <taxon>Giardia</taxon>
    </lineage>
</organism>
<dbReference type="EMBL" id="VDLU01000002">
    <property type="protein sequence ID" value="TNJ28394.1"/>
    <property type="molecule type" value="Genomic_DNA"/>
</dbReference>
<sequence>MRQHSSGPLITIRAAPVPTPTQEHLPEEKEIFTPQECRHKPLYATLPCIYSRQEPEVRWPPVHTNTYCLDTYERPTPCGRRRLSTLAGADDDTLLFMWHNLSGTQEQELAGRILGERGWVLEPESHLWYRSGAGTYQYYEPMQSETRQASNLPPALVSQEPSRYPFLTLLL</sequence>
<dbReference type="GO" id="GO:0006355">
    <property type="term" value="P:regulation of DNA-templated transcription"/>
    <property type="evidence" value="ECO:0007669"/>
    <property type="project" value="InterPro"/>
</dbReference>
<gene>
    <name evidence="2" type="ORF">GMRT_12526</name>
</gene>
<dbReference type="Gene3D" id="2.30.30.1020">
    <property type="entry name" value="CCR4-NOT complex subunit 2/3/5, C-terminal domain"/>
    <property type="match status" value="1"/>
</dbReference>
<dbReference type="AlphaFoldDB" id="A0A4Z1SR71"/>
<keyword evidence="3" id="KW-1185">Reference proteome</keyword>
<proteinExistence type="predicted"/>
<name>A0A4Z1SR71_GIAMU</name>
<accession>A0A4Z1SR71</accession>
<comment type="caution">
    <text evidence="2">The sequence shown here is derived from an EMBL/GenBank/DDBJ whole genome shotgun (WGS) entry which is preliminary data.</text>
</comment>
<dbReference type="Pfam" id="PF04153">
    <property type="entry name" value="NOT2_3_5_C"/>
    <property type="match status" value="1"/>
</dbReference>
<dbReference type="InterPro" id="IPR007282">
    <property type="entry name" value="NOT2/3/5_C"/>
</dbReference>
<evidence type="ECO:0000313" key="3">
    <source>
        <dbReference type="Proteomes" id="UP000315496"/>
    </source>
</evidence>
<evidence type="ECO:0000259" key="1">
    <source>
        <dbReference type="Pfam" id="PF04153"/>
    </source>
</evidence>
<dbReference type="Proteomes" id="UP000315496">
    <property type="component" value="Chromosome 2"/>
</dbReference>
<protein>
    <submittedName>
        <fullName evidence="2">NOT2 / NOT3 / NOT5 family protein</fullName>
    </submittedName>
</protein>
<evidence type="ECO:0000313" key="2">
    <source>
        <dbReference type="EMBL" id="TNJ28394.1"/>
    </source>
</evidence>